<dbReference type="Gene3D" id="1.25.40.10">
    <property type="entry name" value="Tetratricopeptide repeat domain"/>
    <property type="match status" value="6"/>
</dbReference>
<evidence type="ECO:0000256" key="3">
    <source>
        <dbReference type="PROSITE-ProRule" id="PRU00339"/>
    </source>
</evidence>
<gene>
    <name evidence="5" type="primary">prsT</name>
    <name evidence="5" type="ORF">HH212_20680</name>
</gene>
<dbReference type="SMART" id="SM00028">
    <property type="entry name" value="TPR"/>
    <property type="match status" value="16"/>
</dbReference>
<dbReference type="EMBL" id="CP051685">
    <property type="protein sequence ID" value="QJE02134.1"/>
    <property type="molecule type" value="Genomic_DNA"/>
</dbReference>
<feature type="repeat" description="TPR" evidence="3">
    <location>
        <begin position="129"/>
        <end position="162"/>
    </location>
</feature>
<dbReference type="RefSeq" id="WP_170204221.1">
    <property type="nucleotide sequence ID" value="NZ_CP051685.1"/>
</dbReference>
<name>A0A7Z2VZL2_9BURK</name>
<dbReference type="PANTHER" id="PTHR45586">
    <property type="entry name" value="TPR REPEAT-CONTAINING PROTEIN PA4667"/>
    <property type="match status" value="1"/>
</dbReference>
<dbReference type="InterPro" id="IPR011990">
    <property type="entry name" value="TPR-like_helical_dom_sf"/>
</dbReference>
<accession>A0A7Z2VZL2</accession>
<dbReference type="InterPro" id="IPR019734">
    <property type="entry name" value="TPR_rpt"/>
</dbReference>
<dbReference type="Pfam" id="PF14559">
    <property type="entry name" value="TPR_19"/>
    <property type="match status" value="3"/>
</dbReference>
<dbReference type="PROSITE" id="PS50005">
    <property type="entry name" value="TPR"/>
    <property type="match status" value="4"/>
</dbReference>
<evidence type="ECO:0000256" key="1">
    <source>
        <dbReference type="ARBA" id="ARBA00022737"/>
    </source>
</evidence>
<proteinExistence type="predicted"/>
<keyword evidence="2 3" id="KW-0802">TPR repeat</keyword>
<evidence type="ECO:0000313" key="6">
    <source>
        <dbReference type="Proteomes" id="UP000502415"/>
    </source>
</evidence>
<dbReference type="PANTHER" id="PTHR45586:SF1">
    <property type="entry name" value="LIPOPOLYSACCHARIDE ASSEMBLY PROTEIN B"/>
    <property type="match status" value="1"/>
</dbReference>
<evidence type="ECO:0000256" key="4">
    <source>
        <dbReference type="SAM" id="SignalP"/>
    </source>
</evidence>
<organism evidence="5 6">
    <name type="scientific">Massilia forsythiae</name>
    <dbReference type="NCBI Taxonomy" id="2728020"/>
    <lineage>
        <taxon>Bacteria</taxon>
        <taxon>Pseudomonadati</taxon>
        <taxon>Pseudomonadota</taxon>
        <taxon>Betaproteobacteria</taxon>
        <taxon>Burkholderiales</taxon>
        <taxon>Oxalobacteraceae</taxon>
        <taxon>Telluria group</taxon>
        <taxon>Massilia</taxon>
    </lineage>
</organism>
<dbReference type="NCBIfam" id="TIGR02917">
    <property type="entry name" value="PEP_TPR_lipo"/>
    <property type="match status" value="1"/>
</dbReference>
<dbReference type="PROSITE" id="PS51257">
    <property type="entry name" value="PROKAR_LIPOPROTEIN"/>
    <property type="match status" value="1"/>
</dbReference>
<dbReference type="KEGG" id="mfy:HH212_20680"/>
<keyword evidence="4" id="KW-0732">Signal</keyword>
<protein>
    <submittedName>
        <fullName evidence="5">PEP-CTERM system TPR-repeat protein PrsT</fullName>
    </submittedName>
</protein>
<evidence type="ECO:0000256" key="2">
    <source>
        <dbReference type="ARBA" id="ARBA00022803"/>
    </source>
</evidence>
<dbReference type="InterPro" id="IPR014266">
    <property type="entry name" value="PEP-CTERM_TPR_PrsT"/>
</dbReference>
<dbReference type="SUPFAM" id="SSF48452">
    <property type="entry name" value="TPR-like"/>
    <property type="match status" value="5"/>
</dbReference>
<feature type="repeat" description="TPR" evidence="3">
    <location>
        <begin position="469"/>
        <end position="502"/>
    </location>
</feature>
<evidence type="ECO:0000313" key="5">
    <source>
        <dbReference type="EMBL" id="QJE02134.1"/>
    </source>
</evidence>
<dbReference type="Pfam" id="PF13432">
    <property type="entry name" value="TPR_16"/>
    <property type="match status" value="3"/>
</dbReference>
<dbReference type="Proteomes" id="UP000502415">
    <property type="component" value="Chromosome"/>
</dbReference>
<feature type="chain" id="PRO_5031050165" evidence="4">
    <location>
        <begin position="28"/>
        <end position="930"/>
    </location>
</feature>
<sequence length="930" mass="100057">MSTRPFTRHGAVRCAPLLLALVLSACANQSGDELRAQARDLAAKGDYKGAVITLKNATESDPHNAATRYLLARTYIETGDSLPAEKEARLAVREGYARAPAVAVLGRALILQGEFRKALELTADQAYEKDVLPVRADAFLALGERGKARDMFTQALRIDPGSAEAQIGLGRIAYLDGDVAAAHAHAARVLKAQPRSAEALMFEADLLRAEKRHDEAFATYDKVVAIVPQHRSAHIEKAYMAVGLGRYDLAQAELNAASRLAPGSVLVVYTQALLDYSRGRPEAARDSLHKVLRAAPEHMPSVLLAGAVSLKLGSDYLAEHHLRHYLEVHPDNVAARKMLATALLGTGHGQQAMGVLEPALKASGKDVELLSIAGQTHLQAGRFERAVDLFGQASALDPSSAGLRTSLGLSRLGQGDNTQAVRELLAATELDRGSAEAAVALIRTELQLEHLDGALRAAEALQRVQPSNAVAWELLGRAHAARREWAPARAAFQRALALAPSHYPAAAGLAQLALRDGASKEDGKRGAEAARRELLDFLEHNPRSVDAMTALSTLAAGQRQEQDATRWLQRAAALDPAAVGPAVNLIAQYLRTSQPEPALNLARTLQVANPENADLLDLLGKSQLANGLIKEALRSYKSLQAALPRSAQVLMQVAALQLLLGNPGQAEADLKGVLAMQPDFPSAQVELAEIHVRKGQPDLALIIAERMQRQHPRGAAGFQLQGDVLMAKRQPAEALAAYERAYALNPGSELVIKSDNALRQAGRADEAGQRLERWLAAHPDDLRALAYRAQTWMAAREFRRAAGQLEAVLARQPRNVVVRNNLALAYQELGDARALATAEAALKDAGEQADVMDTLAWILVGQGDTGRALPLLYKARALSPKARDIRFHLAAALDKAGEKAAARKELESLATGDMRFAQADDARKLLERLR</sequence>
<feature type="repeat" description="TPR" evidence="3">
    <location>
        <begin position="367"/>
        <end position="400"/>
    </location>
</feature>
<feature type="repeat" description="TPR" evidence="3">
    <location>
        <begin position="715"/>
        <end position="748"/>
    </location>
</feature>
<dbReference type="InterPro" id="IPR051012">
    <property type="entry name" value="CellSynth/LPSAsmb/PSIAsmb"/>
</dbReference>
<keyword evidence="1" id="KW-0677">Repeat</keyword>
<keyword evidence="6" id="KW-1185">Reference proteome</keyword>
<reference evidence="5 6" key="1">
    <citation type="submission" date="2020-04" db="EMBL/GenBank/DDBJ databases">
        <title>Genome sequencing of novel species.</title>
        <authorList>
            <person name="Heo J."/>
            <person name="Kim S.-J."/>
            <person name="Kim J.-S."/>
            <person name="Hong S.-B."/>
            <person name="Kwon S.-W."/>
        </authorList>
    </citation>
    <scope>NUCLEOTIDE SEQUENCE [LARGE SCALE GENOMIC DNA]</scope>
    <source>
        <strain evidence="5 6">GN2-R2</strain>
    </source>
</reference>
<dbReference type="AlphaFoldDB" id="A0A7Z2VZL2"/>
<feature type="signal peptide" evidence="4">
    <location>
        <begin position="1"/>
        <end position="27"/>
    </location>
</feature>